<dbReference type="PANTHER" id="PTHR46090">
    <property type="entry name" value="ADP-RIBOSYLATION FACTOR-LIKE PROTEIN 13B"/>
    <property type="match status" value="1"/>
</dbReference>
<keyword evidence="7" id="KW-1185">Reference proteome</keyword>
<dbReference type="EMBL" id="JASPKZ010000446">
    <property type="protein sequence ID" value="KAJ9600142.1"/>
    <property type="molecule type" value="Genomic_DNA"/>
</dbReference>
<keyword evidence="4" id="KW-0460">Magnesium</keyword>
<comment type="caution">
    <text evidence="6">The sequence shown here is derived from an EMBL/GenBank/DDBJ whole genome shotgun (WGS) entry which is preliminary data.</text>
</comment>
<dbReference type="PROSITE" id="PS51417">
    <property type="entry name" value="ARF"/>
    <property type="match status" value="1"/>
</dbReference>
<dbReference type="PRINTS" id="PR00328">
    <property type="entry name" value="SAR1GTPBP"/>
</dbReference>
<feature type="non-terminal residue" evidence="6">
    <location>
        <position position="422"/>
    </location>
</feature>
<proteinExistence type="predicted"/>
<feature type="region of interest" description="Disordered" evidence="5">
    <location>
        <begin position="213"/>
        <end position="234"/>
    </location>
</feature>
<dbReference type="InterPro" id="IPR006689">
    <property type="entry name" value="Small_GTPase_ARF/SAR"/>
</dbReference>
<protein>
    <recommendedName>
        <fullName evidence="8">ADP-ribosylation factor-like protein 13B</fullName>
    </recommendedName>
</protein>
<dbReference type="SMART" id="SM00178">
    <property type="entry name" value="SAR"/>
    <property type="match status" value="1"/>
</dbReference>
<dbReference type="GO" id="GO:0097500">
    <property type="term" value="P:receptor localization to non-motile cilium"/>
    <property type="evidence" value="ECO:0007669"/>
    <property type="project" value="TreeGrafter"/>
</dbReference>
<evidence type="ECO:0000256" key="5">
    <source>
        <dbReference type="SAM" id="MobiDB-lite"/>
    </source>
</evidence>
<dbReference type="PANTHER" id="PTHR46090:SF2">
    <property type="entry name" value="ADP-RIBOSYLATION FACTOR-LIKE PROTEIN 13B"/>
    <property type="match status" value="1"/>
</dbReference>
<name>A0AAD8AJE6_DIPPU</name>
<dbReference type="GO" id="GO:0097730">
    <property type="term" value="C:non-motile cilium"/>
    <property type="evidence" value="ECO:0007669"/>
    <property type="project" value="TreeGrafter"/>
</dbReference>
<evidence type="ECO:0000256" key="2">
    <source>
        <dbReference type="ARBA" id="ARBA00023134"/>
    </source>
</evidence>
<dbReference type="GO" id="GO:0046872">
    <property type="term" value="F:metal ion binding"/>
    <property type="evidence" value="ECO:0007669"/>
    <property type="project" value="UniProtKB-KW"/>
</dbReference>
<evidence type="ECO:0008006" key="8">
    <source>
        <dbReference type="Google" id="ProtNLM"/>
    </source>
</evidence>
<feature type="binding site" evidence="3">
    <location>
        <begin position="110"/>
        <end position="113"/>
    </location>
    <ligand>
        <name>GTP</name>
        <dbReference type="ChEBI" id="CHEBI:37565"/>
    </ligand>
</feature>
<dbReference type="GO" id="GO:0051649">
    <property type="term" value="P:establishment of localization in cell"/>
    <property type="evidence" value="ECO:0007669"/>
    <property type="project" value="UniProtKB-ARBA"/>
</dbReference>
<dbReference type="AlphaFoldDB" id="A0AAD8AJE6"/>
<evidence type="ECO:0000313" key="6">
    <source>
        <dbReference type="EMBL" id="KAJ9600142.1"/>
    </source>
</evidence>
<evidence type="ECO:0000256" key="1">
    <source>
        <dbReference type="ARBA" id="ARBA00022741"/>
    </source>
</evidence>
<reference evidence="6" key="2">
    <citation type="submission" date="2023-05" db="EMBL/GenBank/DDBJ databases">
        <authorList>
            <person name="Fouks B."/>
        </authorList>
    </citation>
    <scope>NUCLEOTIDE SEQUENCE</scope>
    <source>
        <strain evidence="6">Stay&amp;Tobe</strain>
        <tissue evidence="6">Testes</tissue>
    </source>
</reference>
<dbReference type="InterPro" id="IPR005225">
    <property type="entry name" value="Small_GTP-bd"/>
</dbReference>
<organism evidence="6 7">
    <name type="scientific">Diploptera punctata</name>
    <name type="common">Pacific beetle cockroach</name>
    <dbReference type="NCBI Taxonomy" id="6984"/>
    <lineage>
        <taxon>Eukaryota</taxon>
        <taxon>Metazoa</taxon>
        <taxon>Ecdysozoa</taxon>
        <taxon>Arthropoda</taxon>
        <taxon>Hexapoda</taxon>
        <taxon>Insecta</taxon>
        <taxon>Pterygota</taxon>
        <taxon>Neoptera</taxon>
        <taxon>Polyneoptera</taxon>
        <taxon>Dictyoptera</taxon>
        <taxon>Blattodea</taxon>
        <taxon>Blaberoidea</taxon>
        <taxon>Blaberidae</taxon>
        <taxon>Diplopterinae</taxon>
        <taxon>Diploptera</taxon>
    </lineage>
</organism>
<dbReference type="GO" id="GO:0016192">
    <property type="term" value="P:vesicle-mediated transport"/>
    <property type="evidence" value="ECO:0007669"/>
    <property type="project" value="UniProtKB-ARBA"/>
</dbReference>
<dbReference type="InterPro" id="IPR051995">
    <property type="entry name" value="Ciliary_GTPase"/>
</dbReference>
<feature type="binding site" evidence="4">
    <location>
        <position position="32"/>
    </location>
    <ligand>
        <name>Mg(2+)</name>
        <dbReference type="ChEBI" id="CHEBI:18420"/>
    </ligand>
</feature>
<evidence type="ECO:0000256" key="3">
    <source>
        <dbReference type="PIRSR" id="PIRSR606689-1"/>
    </source>
</evidence>
<feature type="binding site" evidence="4">
    <location>
        <position position="15"/>
    </location>
    <ligand>
        <name>Mg(2+)</name>
        <dbReference type="ChEBI" id="CHEBI:18420"/>
    </ligand>
</feature>
<dbReference type="SUPFAM" id="SSF52540">
    <property type="entry name" value="P-loop containing nucleoside triphosphate hydrolases"/>
    <property type="match status" value="1"/>
</dbReference>
<dbReference type="GO" id="GO:0060170">
    <property type="term" value="C:ciliary membrane"/>
    <property type="evidence" value="ECO:0007669"/>
    <property type="project" value="TreeGrafter"/>
</dbReference>
<dbReference type="Proteomes" id="UP001233999">
    <property type="component" value="Unassembled WGS sequence"/>
</dbReference>
<evidence type="ECO:0000313" key="7">
    <source>
        <dbReference type="Proteomes" id="UP001233999"/>
    </source>
</evidence>
<dbReference type="GO" id="GO:0005525">
    <property type="term" value="F:GTP binding"/>
    <property type="evidence" value="ECO:0007669"/>
    <property type="project" value="UniProtKB-KW"/>
</dbReference>
<dbReference type="Gene3D" id="3.40.50.300">
    <property type="entry name" value="P-loop containing nucleotide triphosphate hydrolases"/>
    <property type="match status" value="1"/>
</dbReference>
<keyword evidence="1 3" id="KW-0547">Nucleotide-binding</keyword>
<dbReference type="GO" id="GO:0003924">
    <property type="term" value="F:GTPase activity"/>
    <property type="evidence" value="ECO:0007669"/>
    <property type="project" value="InterPro"/>
</dbReference>
<keyword evidence="2 3" id="KW-0342">GTP-binding</keyword>
<dbReference type="NCBIfam" id="TIGR00231">
    <property type="entry name" value="small_GTP"/>
    <property type="match status" value="1"/>
</dbReference>
<reference evidence="6" key="1">
    <citation type="journal article" date="2023" name="IScience">
        <title>Live-bearing cockroach genome reveals convergent evolutionary mechanisms linked to viviparity in insects and beyond.</title>
        <authorList>
            <person name="Fouks B."/>
            <person name="Harrison M.C."/>
            <person name="Mikhailova A.A."/>
            <person name="Marchal E."/>
            <person name="English S."/>
            <person name="Carruthers M."/>
            <person name="Jennings E.C."/>
            <person name="Chiamaka E.L."/>
            <person name="Frigard R.A."/>
            <person name="Pippel M."/>
            <person name="Attardo G.M."/>
            <person name="Benoit J.B."/>
            <person name="Bornberg-Bauer E."/>
            <person name="Tobe S.S."/>
        </authorList>
    </citation>
    <scope>NUCLEOTIDE SEQUENCE</scope>
    <source>
        <strain evidence="6">Stay&amp;Tobe</strain>
    </source>
</reference>
<accession>A0AAD8AJE6</accession>
<dbReference type="InterPro" id="IPR027417">
    <property type="entry name" value="P-loop_NTPase"/>
</dbReference>
<evidence type="ECO:0000256" key="4">
    <source>
        <dbReference type="PIRSR" id="PIRSR606689-2"/>
    </source>
</evidence>
<feature type="region of interest" description="Disordered" evidence="5">
    <location>
        <begin position="394"/>
        <end position="422"/>
    </location>
</feature>
<gene>
    <name evidence="6" type="ORF">L9F63_009552</name>
</gene>
<sequence length="422" mass="47284">KVVLLLVGLDNAGKTTAAKRLIGEPIDTVVPTVGFSSVSITHQGYNVTIYDLGGGPQIRGIWHRYFVDVHGIIFVVDASDVSRLDEGREVLENLLTHEKLSGKPMLLLANKQDHERALDELDIVDKLNLETLVNQQRCPTLVEMCSATAAKNARKKLDPAIHNGFKWLMNRIIRDFSNLNKRVEEDVAVQKIVLEQEKKERFERIMKAREERGENGVSNGACSGRISEDSDNDVVMPDPFKPISTGQADDKTELLQNMFKNKSTLILSTTKSEETEVEESVPVTSSDKQEALNLASGDKNWFGSSVSVENTPSPTHSVTELIKDQLELEAVKPKRRPFLRRTNRTAPAPLGPSEQEPTVETNKNEKEIALQQQKPNVFMFGRKQAFMEEIITLKDEQDSPSSHNLSMKHSSDKSSFVLYSYK</sequence>
<dbReference type="Pfam" id="PF00025">
    <property type="entry name" value="Arf"/>
    <property type="match status" value="1"/>
</dbReference>
<dbReference type="GO" id="GO:1905515">
    <property type="term" value="P:non-motile cilium assembly"/>
    <property type="evidence" value="ECO:0007669"/>
    <property type="project" value="TreeGrafter"/>
</dbReference>
<feature type="binding site" evidence="3">
    <location>
        <begin position="8"/>
        <end position="15"/>
    </location>
    <ligand>
        <name>GTP</name>
        <dbReference type="ChEBI" id="CHEBI:37565"/>
    </ligand>
</feature>
<keyword evidence="4" id="KW-0479">Metal-binding</keyword>
<feature type="region of interest" description="Disordered" evidence="5">
    <location>
        <begin position="336"/>
        <end position="362"/>
    </location>
</feature>
<feature type="compositionally biased region" description="Polar residues" evidence="5">
    <location>
        <begin position="399"/>
        <end position="408"/>
    </location>
</feature>
<dbReference type="FunFam" id="3.40.50.300:FF:000415">
    <property type="entry name" value="ADP-ribosylation factor-like GTPase 13B"/>
    <property type="match status" value="1"/>
</dbReference>
<feature type="binding site" evidence="3">
    <location>
        <position position="54"/>
    </location>
    <ligand>
        <name>GTP</name>
        <dbReference type="ChEBI" id="CHEBI:37565"/>
    </ligand>
</feature>
<dbReference type="SMART" id="SM00177">
    <property type="entry name" value="ARF"/>
    <property type="match status" value="1"/>
</dbReference>